<proteinExistence type="predicted"/>
<reference evidence="2" key="1">
    <citation type="journal article" date="2014" name="Front. Microbiol.">
        <title>High frequency of phylogenetically diverse reductive dehalogenase-homologous genes in deep subseafloor sedimentary metagenomes.</title>
        <authorList>
            <person name="Kawai M."/>
            <person name="Futagami T."/>
            <person name="Toyoda A."/>
            <person name="Takaki Y."/>
            <person name="Nishi S."/>
            <person name="Hori S."/>
            <person name="Arai W."/>
            <person name="Tsubouchi T."/>
            <person name="Morono Y."/>
            <person name="Uchiyama I."/>
            <person name="Ito T."/>
            <person name="Fujiyama A."/>
            <person name="Inagaki F."/>
            <person name="Takami H."/>
        </authorList>
    </citation>
    <scope>NUCLEOTIDE SEQUENCE</scope>
    <source>
        <strain evidence="2">Expedition CK06-06</strain>
    </source>
</reference>
<dbReference type="AlphaFoldDB" id="X1UCY7"/>
<dbReference type="SUPFAM" id="SSF48208">
    <property type="entry name" value="Six-hairpin glycosidases"/>
    <property type="match status" value="1"/>
</dbReference>
<feature type="non-terminal residue" evidence="2">
    <location>
        <position position="1"/>
    </location>
</feature>
<dbReference type="InterPro" id="IPR012341">
    <property type="entry name" value="6hp_glycosidase-like_sf"/>
</dbReference>
<dbReference type="GO" id="GO:0005975">
    <property type="term" value="P:carbohydrate metabolic process"/>
    <property type="evidence" value="ECO:0007669"/>
    <property type="project" value="InterPro"/>
</dbReference>
<dbReference type="PANTHER" id="PTHR31084:SF0">
    <property type="entry name" value="ALPHA-L-FUCOSIDASE 2"/>
    <property type="match status" value="1"/>
</dbReference>
<dbReference type="InterPro" id="IPR008928">
    <property type="entry name" value="6-hairpin_glycosidase_sf"/>
</dbReference>
<sequence>KTHIADHRRLFRRVEFDLGTTEASRQPTDQRIENFARQDDPQFMELYFQFGRYLLIASSRPGSQPANLQGIWNDKINPPWDSKWTTNINTEMNYWPAEVTNLSECHQPLFDLLEDVAESGRKTAKVHYGCRGWVLHHNTDLWRGTAPINASNHGIWVTGGAWLCQDLWEHYLFGGDKKFLKERAYPIMKEAAMFFVDFLIEDPKTGWLISTPSNSPEIGGLVAGPTMDHQIIRDLFTNCIEASKILGVDTDFRRKLTELHSRIAPN</sequence>
<accession>X1UCY7</accession>
<feature type="domain" description="Glycosyl hydrolase family 95 catalytic" evidence="1">
    <location>
        <begin position="1"/>
        <end position="265"/>
    </location>
</feature>
<dbReference type="GO" id="GO:0004560">
    <property type="term" value="F:alpha-L-fucosidase activity"/>
    <property type="evidence" value="ECO:0007669"/>
    <property type="project" value="TreeGrafter"/>
</dbReference>
<gene>
    <name evidence="2" type="ORF">S12H4_38184</name>
</gene>
<evidence type="ECO:0000313" key="2">
    <source>
        <dbReference type="EMBL" id="GAI90209.1"/>
    </source>
</evidence>
<name>X1UCY7_9ZZZZ</name>
<dbReference type="InterPro" id="IPR054363">
    <property type="entry name" value="GH95_cat"/>
</dbReference>
<evidence type="ECO:0000259" key="1">
    <source>
        <dbReference type="Pfam" id="PF22124"/>
    </source>
</evidence>
<comment type="caution">
    <text evidence="2">The sequence shown here is derived from an EMBL/GenBank/DDBJ whole genome shotgun (WGS) entry which is preliminary data.</text>
</comment>
<organism evidence="2">
    <name type="scientific">marine sediment metagenome</name>
    <dbReference type="NCBI Taxonomy" id="412755"/>
    <lineage>
        <taxon>unclassified sequences</taxon>
        <taxon>metagenomes</taxon>
        <taxon>ecological metagenomes</taxon>
    </lineage>
</organism>
<feature type="non-terminal residue" evidence="2">
    <location>
        <position position="266"/>
    </location>
</feature>
<dbReference type="PANTHER" id="PTHR31084">
    <property type="entry name" value="ALPHA-L-FUCOSIDASE 2"/>
    <property type="match status" value="1"/>
</dbReference>
<protein>
    <recommendedName>
        <fullName evidence="1">Glycosyl hydrolase family 95 catalytic domain-containing protein</fullName>
    </recommendedName>
</protein>
<dbReference type="Gene3D" id="1.50.10.10">
    <property type="match status" value="1"/>
</dbReference>
<dbReference type="Pfam" id="PF22124">
    <property type="entry name" value="Glyco_hydro_95_cat"/>
    <property type="match status" value="1"/>
</dbReference>
<dbReference type="EMBL" id="BARW01022957">
    <property type="protein sequence ID" value="GAI90209.1"/>
    <property type="molecule type" value="Genomic_DNA"/>
</dbReference>